<feature type="domain" description="SF4 helicase" evidence="12">
    <location>
        <begin position="188"/>
        <end position="491"/>
    </location>
</feature>
<dbReference type="InterPro" id="IPR007694">
    <property type="entry name" value="DNA_helicase_DnaB-like_C"/>
</dbReference>
<sequence>MSLSSGVGDEPGIIDIVSVNEEIALLGALIINPQKIVPMVEDILLPSYFSSSVYGDIYAEILRLYVDGHLPDPFSIRRFLDKHPSSGQIKPSEFVAKIVSAMVGLNEINREYALTIRDSWRRRTLYLACKETTELCLMPGTESAQEISDQLEARLLDLADPALDTEKNVPVFQAIAKAYEDAQEAVRRGDALAGISSGYRSFDVLTNGLVGGNLYLIGARPGMGKTSIALGMGMRIACSGKRVLFWSGEMTAKQLGARAASGKTGLNLRSILSGRDWDDGEGRRSLSKAQWSHFMAACDEATKFPIEFDTRGAISVVQLRSRARRMKRSKTGLDAIILDYVGLMSASSHATRGGLYAALTEISKDLKSLAKELDVPVIALAQLNRKVEERPDKKPMMSDLRDSGGLEQDADVIGLLYRAEYYLRKELQEGRRKDETDEKWKVRADELLLRIGDCEGQGQLHIAKNRHGPEGLVRLRFEAATTWFRDETERASSNAWGEKL</sequence>
<comment type="catalytic activity">
    <reaction evidence="11">
        <text>ATP + H2O = ADP + phosphate + H(+)</text>
        <dbReference type="Rhea" id="RHEA:13065"/>
        <dbReference type="ChEBI" id="CHEBI:15377"/>
        <dbReference type="ChEBI" id="CHEBI:15378"/>
        <dbReference type="ChEBI" id="CHEBI:30616"/>
        <dbReference type="ChEBI" id="CHEBI:43474"/>
        <dbReference type="ChEBI" id="CHEBI:456216"/>
        <dbReference type="EC" id="5.6.2.3"/>
    </reaction>
</comment>
<dbReference type="PRINTS" id="PR01874">
    <property type="entry name" value="DNAREPAIRADA"/>
</dbReference>
<protein>
    <recommendedName>
        <fullName evidence="10">DNA 5'-3' helicase</fullName>
        <ecNumber evidence="10">5.6.2.3</ecNumber>
    </recommendedName>
</protein>
<dbReference type="Gene3D" id="3.40.50.300">
    <property type="entry name" value="P-loop containing nucleotide triphosphate hydrolases"/>
    <property type="match status" value="1"/>
</dbReference>
<comment type="caution">
    <text evidence="13">The sequence shown here is derived from an EMBL/GenBank/DDBJ whole genome shotgun (WGS) entry which is preliminary data.</text>
</comment>
<dbReference type="Gene3D" id="1.10.860.10">
    <property type="entry name" value="DNAb Helicase, Chain A"/>
    <property type="match status" value="1"/>
</dbReference>
<dbReference type="SUPFAM" id="SSF48024">
    <property type="entry name" value="N-terminal domain of DnaB helicase"/>
    <property type="match status" value="1"/>
</dbReference>
<dbReference type="CDD" id="cd00984">
    <property type="entry name" value="DnaB_C"/>
    <property type="match status" value="1"/>
</dbReference>
<dbReference type="InterPro" id="IPR036185">
    <property type="entry name" value="DNA_heli_DnaB-like_N_sf"/>
</dbReference>
<evidence type="ECO:0000256" key="4">
    <source>
        <dbReference type="ARBA" id="ARBA00022741"/>
    </source>
</evidence>
<organism evidence="13 14">
    <name type="scientific">Sorlinia euscelidii</name>
    <dbReference type="NCBI Taxonomy" id="3081148"/>
    <lineage>
        <taxon>Bacteria</taxon>
        <taxon>Pseudomonadati</taxon>
        <taxon>Pseudomonadota</taxon>
        <taxon>Alphaproteobacteria</taxon>
        <taxon>Acetobacterales</taxon>
        <taxon>Acetobacteraceae</taxon>
        <taxon>Sorlinia</taxon>
    </lineage>
</organism>
<evidence type="ECO:0000259" key="12">
    <source>
        <dbReference type="PROSITE" id="PS51199"/>
    </source>
</evidence>
<dbReference type="PANTHER" id="PTHR30153">
    <property type="entry name" value="REPLICATIVE DNA HELICASE DNAB"/>
    <property type="match status" value="1"/>
</dbReference>
<dbReference type="PANTHER" id="PTHR30153:SF2">
    <property type="entry name" value="REPLICATIVE DNA HELICASE"/>
    <property type="match status" value="1"/>
</dbReference>
<keyword evidence="2" id="KW-0639">Primosome</keyword>
<dbReference type="PROSITE" id="PS51199">
    <property type="entry name" value="SF4_HELICASE"/>
    <property type="match status" value="1"/>
</dbReference>
<evidence type="ECO:0000256" key="5">
    <source>
        <dbReference type="ARBA" id="ARBA00022801"/>
    </source>
</evidence>
<dbReference type="RefSeq" id="WP_394819464.1">
    <property type="nucleotide sequence ID" value="NZ_JAWJZY010000002.1"/>
</dbReference>
<evidence type="ECO:0000256" key="11">
    <source>
        <dbReference type="ARBA" id="ARBA00048954"/>
    </source>
</evidence>
<dbReference type="Pfam" id="PF00772">
    <property type="entry name" value="DnaB"/>
    <property type="match status" value="1"/>
</dbReference>
<evidence type="ECO:0000256" key="10">
    <source>
        <dbReference type="ARBA" id="ARBA00044969"/>
    </source>
</evidence>
<proteinExistence type="inferred from homology"/>
<dbReference type="GO" id="GO:0004386">
    <property type="term" value="F:helicase activity"/>
    <property type="evidence" value="ECO:0007669"/>
    <property type="project" value="UniProtKB-KW"/>
</dbReference>
<dbReference type="Proteomes" id="UP001312908">
    <property type="component" value="Unassembled WGS sequence"/>
</dbReference>
<evidence type="ECO:0000256" key="1">
    <source>
        <dbReference type="ARBA" id="ARBA00008428"/>
    </source>
</evidence>
<keyword evidence="4" id="KW-0547">Nucleotide-binding</keyword>
<dbReference type="InterPro" id="IPR007693">
    <property type="entry name" value="DNA_helicase_DnaB-like_N"/>
</dbReference>
<gene>
    <name evidence="13" type="ORF">DOFOFD_05925</name>
</gene>
<accession>A0ABU7U4L0</accession>
<reference evidence="13 14" key="1">
    <citation type="submission" date="2023-10" db="EMBL/GenBank/DDBJ databases">
        <title>Sorlinia euscelidii gen. nov., sp. nov., an acetic acid bacteria isolated from the gut of Euscelidius variegatus emitter.</title>
        <authorList>
            <person name="Michoud G."/>
            <person name="Marasco R."/>
            <person name="Seferji K."/>
            <person name="Gonella E."/>
            <person name="Garuglieri E."/>
            <person name="Alma A."/>
            <person name="Mapelli F."/>
            <person name="Borin S."/>
            <person name="Daffonchio D."/>
            <person name="Crotti E."/>
        </authorList>
    </citation>
    <scope>NUCLEOTIDE SEQUENCE [LARGE SCALE GENOMIC DNA]</scope>
    <source>
        <strain evidence="13 14">EV16P</strain>
    </source>
</reference>
<keyword evidence="5" id="KW-0378">Hydrolase</keyword>
<evidence type="ECO:0000256" key="8">
    <source>
        <dbReference type="ARBA" id="ARBA00023125"/>
    </source>
</evidence>
<keyword evidence="8" id="KW-0238">DNA-binding</keyword>
<keyword evidence="14" id="KW-1185">Reference proteome</keyword>
<keyword evidence="3" id="KW-0235">DNA replication</keyword>
<dbReference type="InterPro" id="IPR016136">
    <property type="entry name" value="DNA_helicase_N/primase_C"/>
</dbReference>
<keyword evidence="9" id="KW-0413">Isomerase</keyword>
<comment type="similarity">
    <text evidence="1">Belongs to the helicase family. DnaB subfamily.</text>
</comment>
<dbReference type="EMBL" id="JAWJZY010000002">
    <property type="protein sequence ID" value="MEE8658545.1"/>
    <property type="molecule type" value="Genomic_DNA"/>
</dbReference>
<evidence type="ECO:0000256" key="2">
    <source>
        <dbReference type="ARBA" id="ARBA00022515"/>
    </source>
</evidence>
<keyword evidence="7" id="KW-0067">ATP-binding</keyword>
<dbReference type="SUPFAM" id="SSF52540">
    <property type="entry name" value="P-loop containing nucleoside triphosphate hydrolases"/>
    <property type="match status" value="1"/>
</dbReference>
<evidence type="ECO:0000256" key="9">
    <source>
        <dbReference type="ARBA" id="ARBA00023235"/>
    </source>
</evidence>
<dbReference type="InterPro" id="IPR027417">
    <property type="entry name" value="P-loop_NTPase"/>
</dbReference>
<dbReference type="EC" id="5.6.2.3" evidence="10"/>
<dbReference type="Pfam" id="PF03796">
    <property type="entry name" value="DnaB_C"/>
    <property type="match status" value="1"/>
</dbReference>
<evidence type="ECO:0000313" key="13">
    <source>
        <dbReference type="EMBL" id="MEE8658545.1"/>
    </source>
</evidence>
<keyword evidence="6 13" id="KW-0347">Helicase</keyword>
<evidence type="ECO:0000256" key="7">
    <source>
        <dbReference type="ARBA" id="ARBA00022840"/>
    </source>
</evidence>
<name>A0ABU7U4L0_9PROT</name>
<evidence type="ECO:0000256" key="3">
    <source>
        <dbReference type="ARBA" id="ARBA00022705"/>
    </source>
</evidence>
<evidence type="ECO:0000256" key="6">
    <source>
        <dbReference type="ARBA" id="ARBA00022806"/>
    </source>
</evidence>
<evidence type="ECO:0000313" key="14">
    <source>
        <dbReference type="Proteomes" id="UP001312908"/>
    </source>
</evidence>